<dbReference type="EMBL" id="JACCKB010000047">
    <property type="protein sequence ID" value="NYZ68649.1"/>
    <property type="molecule type" value="Genomic_DNA"/>
</dbReference>
<dbReference type="AlphaFoldDB" id="A0A853I773"/>
<dbReference type="RefSeq" id="WP_180570652.1">
    <property type="nucleotide sequence ID" value="NZ_JACCKB010000047.1"/>
</dbReference>
<accession>A0A853I773</accession>
<comment type="caution">
    <text evidence="1">The sequence shown here is derived from an EMBL/GenBank/DDBJ whole genome shotgun (WGS) entry which is preliminary data.</text>
</comment>
<organism evidence="1 2">
    <name type="scientific">Spartinivicinus marinus</name>
    <dbReference type="NCBI Taxonomy" id="2994442"/>
    <lineage>
        <taxon>Bacteria</taxon>
        <taxon>Pseudomonadati</taxon>
        <taxon>Pseudomonadota</taxon>
        <taxon>Gammaproteobacteria</taxon>
        <taxon>Oceanospirillales</taxon>
        <taxon>Zooshikellaceae</taxon>
        <taxon>Spartinivicinus</taxon>
    </lineage>
</organism>
<evidence type="ECO:0000313" key="2">
    <source>
        <dbReference type="Proteomes" id="UP000569732"/>
    </source>
</evidence>
<name>A0A853I773_9GAMM</name>
<gene>
    <name evidence="1" type="ORF">H0A36_21770</name>
</gene>
<keyword evidence="2" id="KW-1185">Reference proteome</keyword>
<proteinExistence type="predicted"/>
<reference evidence="1 2" key="1">
    <citation type="submission" date="2020-07" db="EMBL/GenBank/DDBJ databases">
        <title>Endozoicomonas sp. nov., isolated from sediment.</title>
        <authorList>
            <person name="Gu T."/>
        </authorList>
    </citation>
    <scope>NUCLEOTIDE SEQUENCE [LARGE SCALE GENOMIC DNA]</scope>
    <source>
        <strain evidence="1 2">SM1973</strain>
    </source>
</reference>
<sequence length="69" mass="8072">MIAVAAEWNIQLWVNCPECKTRFDFVDTEEYQNLDQDELIPATNQSDLKIKSNCPRCDHDLCISETVYF</sequence>
<evidence type="ECO:0000313" key="1">
    <source>
        <dbReference type="EMBL" id="NYZ68649.1"/>
    </source>
</evidence>
<dbReference type="Proteomes" id="UP000569732">
    <property type="component" value="Unassembled WGS sequence"/>
</dbReference>
<protein>
    <submittedName>
        <fullName evidence="1">Uncharacterized protein</fullName>
    </submittedName>
</protein>